<keyword evidence="2" id="KW-1185">Reference proteome</keyword>
<reference evidence="1 2" key="1">
    <citation type="submission" date="2017-06" db="EMBL/GenBank/DDBJ databases">
        <authorList>
            <person name="Kim H.J."/>
            <person name="Triplett B.A."/>
        </authorList>
    </citation>
    <scope>NUCLEOTIDE SEQUENCE [LARGE SCALE GENOMIC DNA]</scope>
</reference>
<dbReference type="Pfam" id="PF23790">
    <property type="entry name" value="Kyano_Gp96"/>
    <property type="match status" value="1"/>
</dbReference>
<dbReference type="EMBL" id="MF351863">
    <property type="protein sequence ID" value="ASR76146.1"/>
    <property type="molecule type" value="Genomic_DNA"/>
</dbReference>
<evidence type="ECO:0000313" key="1">
    <source>
        <dbReference type="EMBL" id="ASR76146.1"/>
    </source>
</evidence>
<organism evidence="1 2">
    <name type="scientific">Synechococcus phage Bellamy</name>
    <dbReference type="NCBI Taxonomy" id="2023996"/>
    <lineage>
        <taxon>Viruses</taxon>
        <taxon>Duplodnaviria</taxon>
        <taxon>Heunggongvirae</taxon>
        <taxon>Uroviricota</taxon>
        <taxon>Caudoviricetes</taxon>
        <taxon>Pantevenvirales</taxon>
        <taxon>Kyanoviridae</taxon>
        <taxon>Bellamyvirus</taxon>
        <taxon>Bellamyvirus bellamy</taxon>
    </lineage>
</organism>
<protein>
    <submittedName>
        <fullName evidence="1">Uncharacterized protein</fullName>
    </submittedName>
</protein>
<gene>
    <name evidence="1" type="primary">101</name>
    <name evidence="1" type="ORF">PBI_BELLAMY_101</name>
</gene>
<proteinExistence type="predicted"/>
<accession>A0A222YXB8</accession>
<dbReference type="KEGG" id="vg:54981431"/>
<sequence>MRKIEKQMCAAVQSNIDWQSANTSVHFDPETGVSVVRLHGNKIAEISDNDMTIFDGGYQSTTTKSRLNALCQEFCVAGEGVFQKDFAWYVRKFVGAINGQSKFVTETFSNGYIFA</sequence>
<dbReference type="InterPro" id="IPR057004">
    <property type="entry name" value="Gp90-like"/>
</dbReference>
<dbReference type="Proteomes" id="UP000221247">
    <property type="component" value="Segment"/>
</dbReference>
<evidence type="ECO:0000313" key="2">
    <source>
        <dbReference type="Proteomes" id="UP000221247"/>
    </source>
</evidence>
<dbReference type="GeneID" id="54981431"/>
<name>A0A222YXB8_9CAUD</name>
<dbReference type="RefSeq" id="YP_009791258.1">
    <property type="nucleotide sequence ID" value="NC_047838.1"/>
</dbReference>